<keyword evidence="1" id="KW-0067">ATP-binding</keyword>
<protein>
    <recommendedName>
        <fullName evidence="1">ATP-dependent DNA helicase</fullName>
        <ecNumber evidence="1">5.6.2.3</ecNumber>
    </recommendedName>
</protein>
<organism evidence="3 4">
    <name type="scientific">Phytophthora aleatoria</name>
    <dbReference type="NCBI Taxonomy" id="2496075"/>
    <lineage>
        <taxon>Eukaryota</taxon>
        <taxon>Sar</taxon>
        <taxon>Stramenopiles</taxon>
        <taxon>Oomycota</taxon>
        <taxon>Peronosporomycetes</taxon>
        <taxon>Peronosporales</taxon>
        <taxon>Peronosporaceae</taxon>
        <taxon>Phytophthora</taxon>
    </lineage>
</organism>
<name>A0A8J5LUU9_9STRA</name>
<reference evidence="3" key="1">
    <citation type="submission" date="2021-01" db="EMBL/GenBank/DDBJ databases">
        <title>Phytophthora aleatoria, a newly-described species from Pinus radiata is distinct from Phytophthora cactorum isolates based on comparative genomics.</title>
        <authorList>
            <person name="Mcdougal R."/>
            <person name="Panda P."/>
            <person name="Williams N."/>
            <person name="Studholme D.J."/>
        </authorList>
    </citation>
    <scope>NUCLEOTIDE SEQUENCE</scope>
    <source>
        <strain evidence="3">NZFS 4037</strain>
    </source>
</reference>
<comment type="caution">
    <text evidence="3">The sequence shown here is derived from an EMBL/GenBank/DDBJ whole genome shotgun (WGS) entry which is preliminary data.</text>
</comment>
<dbReference type="GO" id="GO:0006281">
    <property type="term" value="P:DNA repair"/>
    <property type="evidence" value="ECO:0007669"/>
    <property type="project" value="UniProtKB-KW"/>
</dbReference>
<sequence>MRIKNTCTTRPRRLFILMSQMHRFRFYREISFFLDGPGEIISAGNAFCKCSASSGTAAQLLTGGRTAHLTFRLPLDPHETTTCNFGVRS</sequence>
<comment type="cofactor">
    <cofactor evidence="1">
        <name>Mg(2+)</name>
        <dbReference type="ChEBI" id="CHEBI:18420"/>
    </cofactor>
</comment>
<dbReference type="Pfam" id="PF05970">
    <property type="entry name" value="PIF1"/>
    <property type="match status" value="1"/>
</dbReference>
<keyword evidence="1" id="KW-0234">DNA repair</keyword>
<keyword evidence="1" id="KW-0378">Hydrolase</keyword>
<dbReference type="Proteomes" id="UP000709295">
    <property type="component" value="Unassembled WGS sequence"/>
</dbReference>
<dbReference type="GO" id="GO:0000723">
    <property type="term" value="P:telomere maintenance"/>
    <property type="evidence" value="ECO:0007669"/>
    <property type="project" value="InterPro"/>
</dbReference>
<keyword evidence="4" id="KW-1185">Reference proteome</keyword>
<evidence type="ECO:0000256" key="1">
    <source>
        <dbReference type="RuleBase" id="RU363044"/>
    </source>
</evidence>
<dbReference type="GO" id="GO:0043139">
    <property type="term" value="F:5'-3' DNA helicase activity"/>
    <property type="evidence" value="ECO:0007669"/>
    <property type="project" value="UniProtKB-EC"/>
</dbReference>
<evidence type="ECO:0000313" key="4">
    <source>
        <dbReference type="Proteomes" id="UP000709295"/>
    </source>
</evidence>
<accession>A0A8J5LUU9</accession>
<proteinExistence type="inferred from homology"/>
<keyword evidence="1" id="KW-0347">Helicase</keyword>
<comment type="similarity">
    <text evidence="1">Belongs to the helicase family.</text>
</comment>
<evidence type="ECO:0000313" key="3">
    <source>
        <dbReference type="EMBL" id="KAG6942239.1"/>
    </source>
</evidence>
<dbReference type="EMBL" id="JAENGY010003198">
    <property type="protein sequence ID" value="KAG6942239.1"/>
    <property type="molecule type" value="Genomic_DNA"/>
</dbReference>
<evidence type="ECO:0000259" key="2">
    <source>
        <dbReference type="Pfam" id="PF05970"/>
    </source>
</evidence>
<dbReference type="GO" id="GO:0005524">
    <property type="term" value="F:ATP binding"/>
    <property type="evidence" value="ECO:0007669"/>
    <property type="project" value="UniProtKB-KW"/>
</dbReference>
<keyword evidence="1" id="KW-0547">Nucleotide-binding</keyword>
<comment type="catalytic activity">
    <reaction evidence="1">
        <text>ATP + H2O = ADP + phosphate + H(+)</text>
        <dbReference type="Rhea" id="RHEA:13065"/>
        <dbReference type="ChEBI" id="CHEBI:15377"/>
        <dbReference type="ChEBI" id="CHEBI:15378"/>
        <dbReference type="ChEBI" id="CHEBI:30616"/>
        <dbReference type="ChEBI" id="CHEBI:43474"/>
        <dbReference type="ChEBI" id="CHEBI:456216"/>
        <dbReference type="EC" id="5.6.2.3"/>
    </reaction>
</comment>
<dbReference type="GO" id="GO:0006310">
    <property type="term" value="P:DNA recombination"/>
    <property type="evidence" value="ECO:0007669"/>
    <property type="project" value="UniProtKB-KW"/>
</dbReference>
<keyword evidence="1" id="KW-0227">DNA damage</keyword>
<dbReference type="InterPro" id="IPR010285">
    <property type="entry name" value="DNA_helicase_pif1-like_DEAD"/>
</dbReference>
<dbReference type="GO" id="GO:0016787">
    <property type="term" value="F:hydrolase activity"/>
    <property type="evidence" value="ECO:0007669"/>
    <property type="project" value="UniProtKB-KW"/>
</dbReference>
<keyword evidence="1" id="KW-0233">DNA recombination</keyword>
<feature type="domain" description="DNA helicase Pif1-like DEAD-box helicase" evidence="2">
    <location>
        <begin position="47"/>
        <end position="85"/>
    </location>
</feature>
<dbReference type="AlphaFoldDB" id="A0A8J5LUU9"/>
<dbReference type="EC" id="5.6.2.3" evidence="1"/>
<gene>
    <name evidence="3" type="ORF">JG688_00018241</name>
</gene>